<evidence type="ECO:0000313" key="7">
    <source>
        <dbReference type="Proteomes" id="UP001150569"/>
    </source>
</evidence>
<organism evidence="6 7">
    <name type="scientific">Tieghemiomyces parasiticus</name>
    <dbReference type="NCBI Taxonomy" id="78921"/>
    <lineage>
        <taxon>Eukaryota</taxon>
        <taxon>Fungi</taxon>
        <taxon>Fungi incertae sedis</taxon>
        <taxon>Zoopagomycota</taxon>
        <taxon>Kickxellomycotina</taxon>
        <taxon>Dimargaritomycetes</taxon>
        <taxon>Dimargaritales</taxon>
        <taxon>Dimargaritaceae</taxon>
        <taxon>Tieghemiomyces</taxon>
    </lineage>
</organism>
<dbReference type="FunFam" id="3.40.50.11860:FF:000002">
    <property type="entry name" value="2-(3-amino-3-carboxypropyl)histidine synthase subunit 1"/>
    <property type="match status" value="1"/>
</dbReference>
<dbReference type="InterPro" id="IPR042264">
    <property type="entry name" value="DPH1/DPH2_2"/>
</dbReference>
<dbReference type="InterPro" id="IPR042265">
    <property type="entry name" value="DPH1/DPH2_3"/>
</dbReference>
<gene>
    <name evidence="6" type="primary">DPH1_2</name>
    <name evidence="6" type="ORF">IWQ60_005787</name>
</gene>
<keyword evidence="6" id="KW-0808">Transferase</keyword>
<dbReference type="GO" id="GO:0017183">
    <property type="term" value="P:protein histidyl modification to diphthamide"/>
    <property type="evidence" value="ECO:0007669"/>
    <property type="project" value="InterPro"/>
</dbReference>
<sequence>MRSHLAQQCREELSQLYTVTIPQAKPLSPGEILGCTAPKLVDQDAIVYDPYSKKFTREYYEHAEMHTLRRQAIETARKAQTFGLILGTLGRQGSPMVMKEIEQKLLERGKSFVTVLLSEIFPDKLAQFDEVDAWVQVACPRLSIDWGYAFTKPLLSPYEMSVALEAVPWQNTYPMDFYANDSLGPWTPNHGKSRPTKRGAAGRMGAKVVAPATTM</sequence>
<dbReference type="PIRSF" id="PIRSF004967">
    <property type="entry name" value="DPH1"/>
    <property type="match status" value="1"/>
</dbReference>
<dbReference type="InterPro" id="IPR035435">
    <property type="entry name" value="DPH1/DPH2_euk_archaea"/>
</dbReference>
<name>A0A9W8A5N0_9FUNG</name>
<comment type="similarity">
    <text evidence="1">Belongs to the DPH1/DPH2 family. DPH1 subfamily.</text>
</comment>
<dbReference type="GO" id="GO:0090560">
    <property type="term" value="F:2-(3-amino-3-carboxypropyl)histidine synthase activity"/>
    <property type="evidence" value="ECO:0007669"/>
    <property type="project" value="InterPro"/>
</dbReference>
<dbReference type="Proteomes" id="UP001150569">
    <property type="component" value="Unassembled WGS sequence"/>
</dbReference>
<evidence type="ECO:0000256" key="4">
    <source>
        <dbReference type="ARBA" id="ARBA00032574"/>
    </source>
</evidence>
<dbReference type="Gene3D" id="3.40.50.11850">
    <property type="entry name" value="Diphthamide synthesis DPH1/DPH2 domain 2"/>
    <property type="match status" value="2"/>
</dbReference>
<dbReference type="PANTHER" id="PTHR10762">
    <property type="entry name" value="DIPHTHAMIDE BIOSYNTHESIS PROTEIN"/>
    <property type="match status" value="1"/>
</dbReference>
<reference evidence="6" key="1">
    <citation type="submission" date="2022-07" db="EMBL/GenBank/DDBJ databases">
        <title>Phylogenomic reconstructions and comparative analyses of Kickxellomycotina fungi.</title>
        <authorList>
            <person name="Reynolds N.K."/>
            <person name="Stajich J.E."/>
            <person name="Barry K."/>
            <person name="Grigoriev I.V."/>
            <person name="Crous P."/>
            <person name="Smith M.E."/>
        </authorList>
    </citation>
    <scope>NUCLEOTIDE SEQUENCE</scope>
    <source>
        <strain evidence="6">RSA 861</strain>
    </source>
</reference>
<proteinExistence type="inferred from homology"/>
<comment type="caution">
    <text evidence="6">The sequence shown here is derived from an EMBL/GenBank/DDBJ whole genome shotgun (WGS) entry which is preliminary data.</text>
</comment>
<dbReference type="AlphaFoldDB" id="A0A9W8A5N0"/>
<evidence type="ECO:0000313" key="6">
    <source>
        <dbReference type="EMBL" id="KAJ1923597.1"/>
    </source>
</evidence>
<dbReference type="EMBL" id="JANBPT010000324">
    <property type="protein sequence ID" value="KAJ1923597.1"/>
    <property type="molecule type" value="Genomic_DNA"/>
</dbReference>
<dbReference type="Pfam" id="PF01866">
    <property type="entry name" value="Diphthamide_syn"/>
    <property type="match status" value="1"/>
</dbReference>
<evidence type="ECO:0000256" key="5">
    <source>
        <dbReference type="ARBA" id="ARBA00032789"/>
    </source>
</evidence>
<dbReference type="OrthoDB" id="1649088at2759"/>
<evidence type="ECO:0000256" key="3">
    <source>
        <dbReference type="ARBA" id="ARBA00031690"/>
    </source>
</evidence>
<protein>
    <recommendedName>
        <fullName evidence="2">2-(3-amino-3-carboxypropyl)histidine synthase subunit 1</fullName>
    </recommendedName>
    <alternativeName>
        <fullName evidence="4">Diphthamide biosynthesis protein 1</fullName>
    </alternativeName>
    <alternativeName>
        <fullName evidence="5">Diphtheria toxin resistance protein 1</fullName>
    </alternativeName>
    <alternativeName>
        <fullName evidence="3">S-adenosyl-L-methionine:L-histidine 3-amino-3-carboxypropyltransferase 1</fullName>
    </alternativeName>
</protein>
<dbReference type="NCBIfam" id="TIGR00322">
    <property type="entry name" value="diphth2_R"/>
    <property type="match status" value="1"/>
</dbReference>
<dbReference type="PANTHER" id="PTHR10762:SF1">
    <property type="entry name" value="2-(3-AMINO-3-CARBOXYPROPYL)HISTIDINE SYNTHASE SUBUNIT 1"/>
    <property type="match status" value="1"/>
</dbReference>
<evidence type="ECO:0000256" key="1">
    <source>
        <dbReference type="ARBA" id="ARBA00010173"/>
    </source>
</evidence>
<dbReference type="Gene3D" id="3.40.50.11860">
    <property type="entry name" value="Diphthamide synthesis DPH1/DPH2 domain 3"/>
    <property type="match status" value="1"/>
</dbReference>
<accession>A0A9W8A5N0</accession>
<keyword evidence="7" id="KW-1185">Reference proteome</keyword>
<evidence type="ECO:0000256" key="2">
    <source>
        <dbReference type="ARBA" id="ARBA00021915"/>
    </source>
</evidence>
<dbReference type="InterPro" id="IPR016435">
    <property type="entry name" value="DPH1/DPH2"/>
</dbReference>
<dbReference type="SFLD" id="SFLDS00032">
    <property type="entry name" value="Radical_SAM_3-amino-3-carboxyp"/>
    <property type="match status" value="1"/>
</dbReference>